<name>A0A6C0IWU2_9ZZZZ</name>
<evidence type="ECO:0000256" key="2">
    <source>
        <dbReference type="SAM" id="MobiDB-lite"/>
    </source>
</evidence>
<dbReference type="EMBL" id="MN740268">
    <property type="protein sequence ID" value="QHT96886.1"/>
    <property type="molecule type" value="Genomic_DNA"/>
</dbReference>
<evidence type="ECO:0000256" key="1">
    <source>
        <dbReference type="SAM" id="Coils"/>
    </source>
</evidence>
<feature type="compositionally biased region" description="Low complexity" evidence="2">
    <location>
        <begin position="293"/>
        <end position="303"/>
    </location>
</feature>
<feature type="coiled-coil region" evidence="1">
    <location>
        <begin position="335"/>
        <end position="461"/>
    </location>
</feature>
<accession>A0A6C0IWU2</accession>
<sequence>MSVKQECGEGEEGVKHDVGGYVDDVIATERESAGSSLYRYGSFPVSTRGIGVQRDLSVLVLEREKVLKKNLVAVHGLSPSLELMEYVLEIVKKVFPGEAQDAFDAIRAAAKVVCDNKDGVTQVALYVAFVFAMHHKVEEKRRSFNECLSAIRFSKGQVRFEHVHSWVDNPYVERMPQKKRVRWLTDQQRARFSALKQLVRLVLQNNGDFIVHTRTTKKGGGSRTRFQMSSWDPTSRRTLSLSELGELVNSASASQREHLAGFHEDPACVAWRLARDEAQAKDDAVATDEEESPIPSWISDSSPPSSPEKPERFPWDLSPPSSPAWNDACDLGDEVEDLKAEKEDLKVEVAYLKAETKEAKERFNFDLSCDVLQIKVEKVKLEAEKELFRKELTTLEAEKEKFEAEKELFRKELTTLEAEKEKFEAEKELFRKELTTLEAEKEKFEAEKELFRKELTTLEAEKETIVEILGGVIKSLT</sequence>
<proteinExistence type="predicted"/>
<reference evidence="3" key="1">
    <citation type="journal article" date="2020" name="Nature">
        <title>Giant virus diversity and host interactions through global metagenomics.</title>
        <authorList>
            <person name="Schulz F."/>
            <person name="Roux S."/>
            <person name="Paez-Espino D."/>
            <person name="Jungbluth S."/>
            <person name="Walsh D.A."/>
            <person name="Denef V.J."/>
            <person name="McMahon K.D."/>
            <person name="Konstantinidis K.T."/>
            <person name="Eloe-Fadrosh E.A."/>
            <person name="Kyrpides N.C."/>
            <person name="Woyke T."/>
        </authorList>
    </citation>
    <scope>NUCLEOTIDE SEQUENCE</scope>
    <source>
        <strain evidence="3">GVMAG-M-3300024336-7</strain>
    </source>
</reference>
<dbReference type="AlphaFoldDB" id="A0A6C0IWU2"/>
<keyword evidence="1" id="KW-0175">Coiled coil</keyword>
<organism evidence="3">
    <name type="scientific">viral metagenome</name>
    <dbReference type="NCBI Taxonomy" id="1070528"/>
    <lineage>
        <taxon>unclassified sequences</taxon>
        <taxon>metagenomes</taxon>
        <taxon>organismal metagenomes</taxon>
    </lineage>
</organism>
<feature type="region of interest" description="Disordered" evidence="2">
    <location>
        <begin position="280"/>
        <end position="326"/>
    </location>
</feature>
<protein>
    <submittedName>
        <fullName evidence="3">Uncharacterized protein</fullName>
    </submittedName>
</protein>
<evidence type="ECO:0000313" key="3">
    <source>
        <dbReference type="EMBL" id="QHT96886.1"/>
    </source>
</evidence>